<evidence type="ECO:0000256" key="2">
    <source>
        <dbReference type="ARBA" id="ARBA00022448"/>
    </source>
</evidence>
<keyword evidence="6 7" id="KW-0472">Membrane</keyword>
<keyword evidence="5 7" id="KW-1133">Transmembrane helix</keyword>
<dbReference type="InterPro" id="IPR020846">
    <property type="entry name" value="MFS_dom"/>
</dbReference>
<evidence type="ECO:0000256" key="7">
    <source>
        <dbReference type="SAM" id="Phobius"/>
    </source>
</evidence>
<keyword evidence="10" id="KW-1185">Reference proteome</keyword>
<feature type="transmembrane region" description="Helical" evidence="7">
    <location>
        <begin position="276"/>
        <end position="296"/>
    </location>
</feature>
<evidence type="ECO:0000259" key="8">
    <source>
        <dbReference type="PROSITE" id="PS50850"/>
    </source>
</evidence>
<feature type="transmembrane region" description="Helical" evidence="7">
    <location>
        <begin position="406"/>
        <end position="426"/>
    </location>
</feature>
<feature type="transmembrane region" description="Helical" evidence="7">
    <location>
        <begin position="446"/>
        <end position="469"/>
    </location>
</feature>
<feature type="transmembrane region" description="Helical" evidence="7">
    <location>
        <begin position="475"/>
        <end position="496"/>
    </location>
</feature>
<feature type="transmembrane region" description="Helical" evidence="7">
    <location>
        <begin position="252"/>
        <end position="270"/>
    </location>
</feature>
<feature type="transmembrane region" description="Helical" evidence="7">
    <location>
        <begin position="185"/>
        <end position="208"/>
    </location>
</feature>
<dbReference type="Gene3D" id="1.20.1250.20">
    <property type="entry name" value="MFS general substrate transporter like domains"/>
    <property type="match status" value="1"/>
</dbReference>
<dbReference type="Pfam" id="PF07690">
    <property type="entry name" value="MFS_1"/>
    <property type="match status" value="1"/>
</dbReference>
<evidence type="ECO:0000256" key="1">
    <source>
        <dbReference type="ARBA" id="ARBA00004651"/>
    </source>
</evidence>
<accession>A0ABV8P342</accession>
<feature type="transmembrane region" description="Helical" evidence="7">
    <location>
        <begin position="382"/>
        <end position="400"/>
    </location>
</feature>
<dbReference type="InterPro" id="IPR011701">
    <property type="entry name" value="MFS"/>
</dbReference>
<evidence type="ECO:0000313" key="10">
    <source>
        <dbReference type="Proteomes" id="UP001595848"/>
    </source>
</evidence>
<dbReference type="InterPro" id="IPR036259">
    <property type="entry name" value="MFS_trans_sf"/>
</dbReference>
<dbReference type="CDD" id="cd17321">
    <property type="entry name" value="MFS_MMR_MDR_like"/>
    <property type="match status" value="1"/>
</dbReference>
<dbReference type="InterPro" id="IPR005829">
    <property type="entry name" value="Sugar_transporter_CS"/>
</dbReference>
<protein>
    <submittedName>
        <fullName evidence="9">MFS transporter</fullName>
    </submittedName>
</protein>
<feature type="transmembrane region" description="Helical" evidence="7">
    <location>
        <begin position="155"/>
        <end position="173"/>
    </location>
</feature>
<feature type="transmembrane region" description="Helical" evidence="7">
    <location>
        <begin position="317"/>
        <end position="342"/>
    </location>
</feature>
<dbReference type="EMBL" id="JBHSBV010000006">
    <property type="protein sequence ID" value="MFC4202628.1"/>
    <property type="molecule type" value="Genomic_DNA"/>
</dbReference>
<feature type="transmembrane region" description="Helical" evidence="7">
    <location>
        <begin position="214"/>
        <end position="232"/>
    </location>
</feature>
<dbReference type="PANTHER" id="PTHR42718:SF46">
    <property type="entry name" value="BLR6921 PROTEIN"/>
    <property type="match status" value="1"/>
</dbReference>
<evidence type="ECO:0000256" key="5">
    <source>
        <dbReference type="ARBA" id="ARBA00022989"/>
    </source>
</evidence>
<dbReference type="RefSeq" id="WP_376810980.1">
    <property type="nucleotide sequence ID" value="NZ_JBHSBV010000006.1"/>
</dbReference>
<feature type="transmembrane region" description="Helical" evidence="7">
    <location>
        <begin position="60"/>
        <end position="83"/>
    </location>
</feature>
<name>A0ABV8P342_9BURK</name>
<evidence type="ECO:0000256" key="4">
    <source>
        <dbReference type="ARBA" id="ARBA00022692"/>
    </source>
</evidence>
<feature type="transmembrane region" description="Helical" evidence="7">
    <location>
        <begin position="354"/>
        <end position="375"/>
    </location>
</feature>
<dbReference type="SUPFAM" id="SSF103473">
    <property type="entry name" value="MFS general substrate transporter"/>
    <property type="match status" value="1"/>
</dbReference>
<reference evidence="10" key="1">
    <citation type="journal article" date="2019" name="Int. J. Syst. Evol. Microbiol.">
        <title>The Global Catalogue of Microorganisms (GCM) 10K type strain sequencing project: providing services to taxonomists for standard genome sequencing and annotation.</title>
        <authorList>
            <consortium name="The Broad Institute Genomics Platform"/>
            <consortium name="The Broad Institute Genome Sequencing Center for Infectious Disease"/>
            <person name="Wu L."/>
            <person name="Ma J."/>
        </authorList>
    </citation>
    <scope>NUCLEOTIDE SEQUENCE [LARGE SCALE GENOMIC DNA]</scope>
    <source>
        <strain evidence="10">LMG 24813</strain>
    </source>
</reference>
<dbReference type="PROSITE" id="PS00216">
    <property type="entry name" value="SUGAR_TRANSPORT_1"/>
    <property type="match status" value="1"/>
</dbReference>
<comment type="caution">
    <text evidence="9">The sequence shown here is derived from an EMBL/GenBank/DDBJ whole genome shotgun (WGS) entry which is preliminary data.</text>
</comment>
<dbReference type="Gene3D" id="1.20.1720.10">
    <property type="entry name" value="Multidrug resistance protein D"/>
    <property type="match status" value="1"/>
</dbReference>
<feature type="transmembrane region" description="Helical" evidence="7">
    <location>
        <begin position="95"/>
        <end position="114"/>
    </location>
</feature>
<sequence length="506" mass="54182">MRSIEVRDSSTQTRALGCSKARRRAKFAPDRGSTIGPCLFPCAAHRMMDHSQKPVQQVRIFTVISMALLMMAIDSTIVATALRAIQHGLQASVNLAGWTITAYSFGFVLMLPISGKLSERFGRRRIFIGSTVAFTLASLGCGLADNIYLLIVLRVLQAAGGAGFTPSATGIIVDHFGSSRDRYVSLFGSIFPVGAMIGPIFGGFFVTWLSWRDVFYVNVPIGLLILFLALRYLPHDRPRGAKRLRKMDIPGIVLLGMGLLAGMLSISALGEMRFGVGWAWFVGLLVLACVAFVMFFRHIQRVPAPFIVPRFIYGPGFGAVNLVNMIFSGSIIGAMALVPLYAVNRYGISAVGSGSLLTAQGAAAMICSLSAVMLLRRSGYRLPLYVGSVLSVAGLLLLALPPQWGISPYAWLAFAAFLVGAGNGSINPAMRNAGLQLAPESSSMLAALRTLSLQTGAIVTVSIVTAILVGNEHQGAVQAWVYAFLALLRLAALPLVRSVPEQKGAW</sequence>
<dbReference type="PROSITE" id="PS50850">
    <property type="entry name" value="MFS"/>
    <property type="match status" value="1"/>
</dbReference>
<feature type="domain" description="Major facilitator superfamily (MFS) profile" evidence="8">
    <location>
        <begin position="60"/>
        <end position="503"/>
    </location>
</feature>
<comment type="subcellular location">
    <subcellularLocation>
        <location evidence="1">Cell membrane</location>
        <topology evidence="1">Multi-pass membrane protein</topology>
    </subcellularLocation>
</comment>
<proteinExistence type="predicted"/>
<organism evidence="9 10">
    <name type="scientific">Candidimonas humi</name>
    <dbReference type="NCBI Taxonomy" id="683355"/>
    <lineage>
        <taxon>Bacteria</taxon>
        <taxon>Pseudomonadati</taxon>
        <taxon>Pseudomonadota</taxon>
        <taxon>Betaproteobacteria</taxon>
        <taxon>Burkholderiales</taxon>
        <taxon>Alcaligenaceae</taxon>
        <taxon>Candidimonas</taxon>
    </lineage>
</organism>
<feature type="transmembrane region" description="Helical" evidence="7">
    <location>
        <begin position="126"/>
        <end position="149"/>
    </location>
</feature>
<keyword evidence="2" id="KW-0813">Transport</keyword>
<keyword evidence="4 7" id="KW-0812">Transmembrane</keyword>
<keyword evidence="3" id="KW-1003">Cell membrane</keyword>
<evidence type="ECO:0000256" key="6">
    <source>
        <dbReference type="ARBA" id="ARBA00023136"/>
    </source>
</evidence>
<evidence type="ECO:0000256" key="3">
    <source>
        <dbReference type="ARBA" id="ARBA00022475"/>
    </source>
</evidence>
<gene>
    <name evidence="9" type="ORF">ACFOY1_16875</name>
</gene>
<dbReference type="PANTHER" id="PTHR42718">
    <property type="entry name" value="MAJOR FACILITATOR SUPERFAMILY MULTIDRUG TRANSPORTER MFSC"/>
    <property type="match status" value="1"/>
</dbReference>
<evidence type="ECO:0000313" key="9">
    <source>
        <dbReference type="EMBL" id="MFC4202628.1"/>
    </source>
</evidence>
<dbReference type="Proteomes" id="UP001595848">
    <property type="component" value="Unassembled WGS sequence"/>
</dbReference>